<dbReference type="Pfam" id="PF18899">
    <property type="entry name" value="DUF5655"/>
    <property type="match status" value="1"/>
</dbReference>
<sequence length="134" mass="15512">MPYTCPKCDRELTSESQRHYCARVSLHDLFKGKPDELLLLFDKLLAEVADWPDVLVGTTPNCITFVHRQTFFVIRPMQKVLDLKFYSAAQLTEPPVIKSTGITGKKFENHIRLSLTGELRPQLFAWIRESYELL</sequence>
<evidence type="ECO:0000313" key="3">
    <source>
        <dbReference type="Proteomes" id="UP000618754"/>
    </source>
</evidence>
<keyword evidence="3" id="KW-1185">Reference proteome</keyword>
<accession>A0ABR7XAC2</accession>
<proteinExistence type="predicted"/>
<dbReference type="RefSeq" id="WP_191177374.1">
    <property type="nucleotide sequence ID" value="NZ_JACWMW010000006.1"/>
</dbReference>
<dbReference type="InterPro" id="IPR043714">
    <property type="entry name" value="DUF5655"/>
</dbReference>
<protein>
    <recommendedName>
        <fullName evidence="1">DUF5655 domain-containing protein</fullName>
    </recommendedName>
</protein>
<comment type="caution">
    <text evidence="2">The sequence shown here is derived from an EMBL/GenBank/DDBJ whole genome shotgun (WGS) entry which is preliminary data.</text>
</comment>
<reference evidence="2 3" key="1">
    <citation type="submission" date="2020-09" db="EMBL/GenBank/DDBJ databases">
        <title>Novel species of Mucilaginibacter isolated from a glacier on the Tibetan Plateau.</title>
        <authorList>
            <person name="Liu Q."/>
            <person name="Xin Y.-H."/>
        </authorList>
    </citation>
    <scope>NUCLEOTIDE SEQUENCE [LARGE SCALE GENOMIC DNA]</scope>
    <source>
        <strain evidence="2 3">CGMCC 1.13878</strain>
    </source>
</reference>
<feature type="domain" description="DUF5655" evidence="1">
    <location>
        <begin position="27"/>
        <end position="133"/>
    </location>
</feature>
<name>A0ABR7XAC2_9SPHI</name>
<dbReference type="EMBL" id="JACWMW010000006">
    <property type="protein sequence ID" value="MBD1387533.1"/>
    <property type="molecule type" value="Genomic_DNA"/>
</dbReference>
<dbReference type="Proteomes" id="UP000618754">
    <property type="component" value="Unassembled WGS sequence"/>
</dbReference>
<evidence type="ECO:0000259" key="1">
    <source>
        <dbReference type="Pfam" id="PF18899"/>
    </source>
</evidence>
<gene>
    <name evidence="2" type="ORF">IDJ75_19770</name>
</gene>
<organism evidence="2 3">
    <name type="scientific">Mucilaginibacter rigui</name>
    <dbReference type="NCBI Taxonomy" id="534635"/>
    <lineage>
        <taxon>Bacteria</taxon>
        <taxon>Pseudomonadati</taxon>
        <taxon>Bacteroidota</taxon>
        <taxon>Sphingobacteriia</taxon>
        <taxon>Sphingobacteriales</taxon>
        <taxon>Sphingobacteriaceae</taxon>
        <taxon>Mucilaginibacter</taxon>
    </lineage>
</organism>
<evidence type="ECO:0000313" key="2">
    <source>
        <dbReference type="EMBL" id="MBD1387533.1"/>
    </source>
</evidence>